<organism evidence="1 2">
    <name type="scientific">Mobiluncus porci</name>
    <dbReference type="NCBI Taxonomy" id="2652278"/>
    <lineage>
        <taxon>Bacteria</taxon>
        <taxon>Bacillati</taxon>
        <taxon>Actinomycetota</taxon>
        <taxon>Actinomycetes</taxon>
        <taxon>Actinomycetales</taxon>
        <taxon>Actinomycetaceae</taxon>
        <taxon>Mobiluncus</taxon>
    </lineage>
</organism>
<dbReference type="RefSeq" id="WP_154543114.1">
    <property type="nucleotide sequence ID" value="NZ_VUMY01000002.1"/>
</dbReference>
<accession>A0A7K0K1M1</accession>
<evidence type="ECO:0000313" key="1">
    <source>
        <dbReference type="EMBL" id="MST48935.1"/>
    </source>
</evidence>
<dbReference type="Proteomes" id="UP000442535">
    <property type="component" value="Unassembled WGS sequence"/>
</dbReference>
<evidence type="ECO:0000313" key="2">
    <source>
        <dbReference type="Proteomes" id="UP000442535"/>
    </source>
</evidence>
<proteinExistence type="predicted"/>
<dbReference type="EMBL" id="VUMY01000002">
    <property type="protein sequence ID" value="MST48935.1"/>
    <property type="molecule type" value="Genomic_DNA"/>
</dbReference>
<reference evidence="1 2" key="1">
    <citation type="submission" date="2019-08" db="EMBL/GenBank/DDBJ databases">
        <title>In-depth cultivation of the pig gut microbiome towards novel bacterial diversity and tailored functional studies.</title>
        <authorList>
            <person name="Wylensek D."/>
            <person name="Hitch T.C.A."/>
            <person name="Clavel T."/>
        </authorList>
    </citation>
    <scope>NUCLEOTIDE SEQUENCE [LARGE SCALE GENOMIC DNA]</scope>
    <source>
        <strain evidence="1 2">RF-GAM-744-WT-7</strain>
    </source>
</reference>
<name>A0A7K0K1M1_9ACTO</name>
<sequence length="84" mass="9744">MWTETDRAKATLYRAWKNQECPNCHTRPSDWENDPDYRVADIGHCEGCARLEEMRDQVQNPAKGTYIGLYPKAVVEARLDAEEE</sequence>
<keyword evidence="2" id="KW-1185">Reference proteome</keyword>
<dbReference type="AlphaFoldDB" id="A0A7K0K1M1"/>
<comment type="caution">
    <text evidence="1">The sequence shown here is derived from an EMBL/GenBank/DDBJ whole genome shotgun (WGS) entry which is preliminary data.</text>
</comment>
<gene>
    <name evidence="1" type="ORF">FYJ63_01470</name>
</gene>
<protein>
    <submittedName>
        <fullName evidence="1">Uncharacterized protein</fullName>
    </submittedName>
</protein>